<accession>A0AAV2BS22</accession>
<organism evidence="1 2">
    <name type="scientific">Larinioides sclopetarius</name>
    <dbReference type="NCBI Taxonomy" id="280406"/>
    <lineage>
        <taxon>Eukaryota</taxon>
        <taxon>Metazoa</taxon>
        <taxon>Ecdysozoa</taxon>
        <taxon>Arthropoda</taxon>
        <taxon>Chelicerata</taxon>
        <taxon>Arachnida</taxon>
        <taxon>Araneae</taxon>
        <taxon>Araneomorphae</taxon>
        <taxon>Entelegynae</taxon>
        <taxon>Araneoidea</taxon>
        <taxon>Araneidae</taxon>
        <taxon>Larinioides</taxon>
    </lineage>
</organism>
<keyword evidence="2" id="KW-1185">Reference proteome</keyword>
<proteinExistence type="predicted"/>
<name>A0AAV2BS22_9ARAC</name>
<gene>
    <name evidence="1" type="ORF">LARSCL_LOCUS21143</name>
</gene>
<evidence type="ECO:0000313" key="2">
    <source>
        <dbReference type="Proteomes" id="UP001497382"/>
    </source>
</evidence>
<evidence type="ECO:0000313" key="1">
    <source>
        <dbReference type="EMBL" id="CAL1299086.1"/>
    </source>
</evidence>
<comment type="caution">
    <text evidence="1">The sequence shown here is derived from an EMBL/GenBank/DDBJ whole genome shotgun (WGS) entry which is preliminary data.</text>
</comment>
<sequence length="36" mass="4073">MVLLMMEFGAVHGKKNSKMNCIILVTSSVDDMKSWK</sequence>
<dbReference type="Proteomes" id="UP001497382">
    <property type="component" value="Unassembled WGS sequence"/>
</dbReference>
<dbReference type="AlphaFoldDB" id="A0AAV2BS22"/>
<protein>
    <submittedName>
        <fullName evidence="1">Uncharacterized protein</fullName>
    </submittedName>
</protein>
<dbReference type="EMBL" id="CAXIEN010000484">
    <property type="protein sequence ID" value="CAL1299086.1"/>
    <property type="molecule type" value="Genomic_DNA"/>
</dbReference>
<reference evidence="1 2" key="1">
    <citation type="submission" date="2024-04" db="EMBL/GenBank/DDBJ databases">
        <authorList>
            <person name="Rising A."/>
            <person name="Reimegard J."/>
            <person name="Sonavane S."/>
            <person name="Akerstrom W."/>
            <person name="Nylinder S."/>
            <person name="Hedman E."/>
            <person name="Kallberg Y."/>
        </authorList>
    </citation>
    <scope>NUCLEOTIDE SEQUENCE [LARGE SCALE GENOMIC DNA]</scope>
</reference>